<dbReference type="EMBL" id="BK015882">
    <property type="protein sequence ID" value="DAD71520.1"/>
    <property type="molecule type" value="Genomic_DNA"/>
</dbReference>
<sequence length="52" mass="6369">MRKTFTYKNKRTNETTESKEQAKIWYEAGDEIEQWYFSEVFGEMICGLEWVH</sequence>
<evidence type="ECO:0000313" key="1">
    <source>
        <dbReference type="EMBL" id="DAD71520.1"/>
    </source>
</evidence>
<name>A0A8S5LNQ6_9CAUD</name>
<protein>
    <submittedName>
        <fullName evidence="1">Uncharacterized protein</fullName>
    </submittedName>
</protein>
<reference evidence="1" key="1">
    <citation type="journal article" date="2021" name="Proc. Natl. Acad. Sci. U.S.A.">
        <title>A Catalog of Tens of Thousands of Viruses from Human Metagenomes Reveals Hidden Associations with Chronic Diseases.</title>
        <authorList>
            <person name="Tisza M.J."/>
            <person name="Buck C.B."/>
        </authorList>
    </citation>
    <scope>NUCLEOTIDE SEQUENCE</scope>
    <source>
        <strain evidence="1">Ctsf32</strain>
    </source>
</reference>
<accession>A0A8S5LNQ6</accession>
<proteinExistence type="predicted"/>
<organism evidence="1">
    <name type="scientific">Siphoviridae sp. ctsf32</name>
    <dbReference type="NCBI Taxonomy" id="2827594"/>
    <lineage>
        <taxon>Viruses</taxon>
        <taxon>Duplodnaviria</taxon>
        <taxon>Heunggongvirae</taxon>
        <taxon>Uroviricota</taxon>
        <taxon>Caudoviricetes</taxon>
    </lineage>
</organism>